<dbReference type="GO" id="GO:0034456">
    <property type="term" value="C:UTP-C complex"/>
    <property type="evidence" value="ECO:0007669"/>
    <property type="project" value="TreeGrafter"/>
</dbReference>
<dbReference type="Gene3D" id="2.20.25.20">
    <property type="match status" value="1"/>
</dbReference>
<dbReference type="Gene3D" id="1.10.1820.10">
    <property type="entry name" value="protein kinase ck2 holoenzyme, chain C, domain 1"/>
    <property type="match status" value="1"/>
</dbReference>
<dbReference type="SUPFAM" id="SSF57798">
    <property type="entry name" value="Casein kinase II beta subunit"/>
    <property type="match status" value="1"/>
</dbReference>
<dbReference type="AlphaFoldDB" id="A0A3N4LYQ2"/>
<dbReference type="SMART" id="SM01085">
    <property type="entry name" value="CK_II_beta"/>
    <property type="match status" value="1"/>
</dbReference>
<feature type="compositionally biased region" description="Pro residues" evidence="5">
    <location>
        <begin position="367"/>
        <end position="382"/>
    </location>
</feature>
<dbReference type="InterPro" id="IPR016149">
    <property type="entry name" value="Casein_kin_II_reg-sub_N"/>
</dbReference>
<feature type="compositionally biased region" description="Low complexity" evidence="5">
    <location>
        <begin position="355"/>
        <end position="366"/>
    </location>
</feature>
<feature type="region of interest" description="Disordered" evidence="5">
    <location>
        <begin position="735"/>
        <end position="767"/>
    </location>
</feature>
<dbReference type="PROSITE" id="PS01101">
    <property type="entry name" value="CK2_BETA"/>
    <property type="match status" value="1"/>
</dbReference>
<feature type="compositionally biased region" description="Pro residues" evidence="5">
    <location>
        <begin position="1"/>
        <end position="13"/>
    </location>
</feature>
<keyword evidence="7" id="KW-1185">Reference proteome</keyword>
<evidence type="ECO:0000256" key="1">
    <source>
        <dbReference type="ARBA" id="ARBA00006941"/>
    </source>
</evidence>
<dbReference type="OrthoDB" id="2275560at2759"/>
<name>A0A3N4LYQ2_9PEZI</name>
<feature type="region of interest" description="Disordered" evidence="5">
    <location>
        <begin position="325"/>
        <end position="443"/>
    </location>
</feature>
<feature type="compositionally biased region" description="Polar residues" evidence="5">
    <location>
        <begin position="95"/>
        <end position="108"/>
    </location>
</feature>
<evidence type="ECO:0000313" key="6">
    <source>
        <dbReference type="EMBL" id="RPB27930.1"/>
    </source>
</evidence>
<comment type="subunit">
    <text evidence="4">Tetramer of two alpha and two beta subunits.</text>
</comment>
<dbReference type="Pfam" id="PF01214">
    <property type="entry name" value="CK_II_beta"/>
    <property type="match status" value="1"/>
</dbReference>
<feature type="region of interest" description="Disordered" evidence="5">
    <location>
        <begin position="495"/>
        <end position="530"/>
    </location>
</feature>
<dbReference type="InParanoid" id="A0A3N4LYQ2"/>
<comment type="function">
    <text evidence="2 4">Regulatory subunit of casein kinase II/CK2. As part of the kinase complex regulates the basal catalytic activity of the alpha subunit a constitutively active serine/threonine-protein kinase that phosphorylates a large number of substrates containing acidic residues C-terminal to the phosphorylated serine or threonine.</text>
</comment>
<feature type="region of interest" description="Disordered" evidence="5">
    <location>
        <begin position="1"/>
        <end position="112"/>
    </location>
</feature>
<dbReference type="FunFam" id="2.20.25.20:FF:000001">
    <property type="entry name" value="Casein kinase II subunit beta"/>
    <property type="match status" value="1"/>
</dbReference>
<feature type="region of interest" description="Disordered" evidence="5">
    <location>
        <begin position="241"/>
        <end position="263"/>
    </location>
</feature>
<evidence type="ECO:0000256" key="2">
    <source>
        <dbReference type="ARBA" id="ARBA00045899"/>
    </source>
</evidence>
<comment type="similarity">
    <text evidence="1 4">Belongs to the casein kinase 2 subunit beta family.</text>
</comment>
<feature type="compositionally biased region" description="Low complexity" evidence="5">
    <location>
        <begin position="388"/>
        <end position="399"/>
    </location>
</feature>
<feature type="compositionally biased region" description="Basic residues" evidence="5">
    <location>
        <begin position="754"/>
        <end position="767"/>
    </location>
</feature>
<comment type="subunit">
    <text evidence="3">Tetramer composed of two alpha chains, one beta chain and one beta' chain.</text>
</comment>
<evidence type="ECO:0000313" key="7">
    <source>
        <dbReference type="Proteomes" id="UP000267821"/>
    </source>
</evidence>
<proteinExistence type="inferred from homology"/>
<dbReference type="GO" id="GO:0019887">
    <property type="term" value="F:protein kinase regulator activity"/>
    <property type="evidence" value="ECO:0007669"/>
    <property type="project" value="InterPro"/>
</dbReference>
<organism evidence="6 7">
    <name type="scientific">Terfezia boudieri ATCC MYA-4762</name>
    <dbReference type="NCBI Taxonomy" id="1051890"/>
    <lineage>
        <taxon>Eukaryota</taxon>
        <taxon>Fungi</taxon>
        <taxon>Dikarya</taxon>
        <taxon>Ascomycota</taxon>
        <taxon>Pezizomycotina</taxon>
        <taxon>Pezizomycetes</taxon>
        <taxon>Pezizales</taxon>
        <taxon>Pezizaceae</taxon>
        <taxon>Terfezia</taxon>
    </lineage>
</organism>
<dbReference type="STRING" id="1051890.A0A3N4LYQ2"/>
<gene>
    <name evidence="6" type="ORF">L211DRAFT_860342</name>
</gene>
<dbReference type="InterPro" id="IPR035991">
    <property type="entry name" value="Casein_kinase_II_beta-like"/>
</dbReference>
<dbReference type="InterPro" id="IPR000704">
    <property type="entry name" value="Casein_kinase_II_reg-sub"/>
</dbReference>
<feature type="compositionally biased region" description="Low complexity" evidence="5">
    <location>
        <begin position="241"/>
        <end position="261"/>
    </location>
</feature>
<dbReference type="GO" id="GO:0005737">
    <property type="term" value="C:cytoplasm"/>
    <property type="evidence" value="ECO:0007669"/>
    <property type="project" value="TreeGrafter"/>
</dbReference>
<evidence type="ECO:0000256" key="4">
    <source>
        <dbReference type="RuleBase" id="RU361268"/>
    </source>
</evidence>
<feature type="compositionally biased region" description="Low complexity" evidence="5">
    <location>
        <begin position="33"/>
        <end position="45"/>
    </location>
</feature>
<sequence>MPPPPRQRAPHLPPVQSHNRLPQQAPTSNPSLANQQPPANYPYQPLSAQQQYSPGPASSGHSPLLEHYQQLHHEQPPYHIPQSHYNIPGPDSPVDGSSNPFLNPNVQSPARRQERFEAEARQHQYRLQNDDGDSVIDYYNNNTADERGLGSGLSSANLSPVDFRHGQGQHNLLWLHQQQKISQQIAAAQQRELELQLQQQGISEEYQFQEFPFDSHHQYYSGQPPQYQPHQQQDYRLYTSYSSQPPATPTSTTLSGATGSTRESIFPPGLERELSYLSVEDRATGSPRPQGFGFNSSDVVERVIEQPHYPKVPKLTSSPVAFSFKQAGSPSSSVTAASTKKLTTPPIVPTPSPKIPSKIPSKIHPNAPNPATSPPSLPPPPSSAGYEQAAQQYRQPQDQIFSSSQVEEDLEEVHSGSETESEADSNSSADEEEEDEDMSVSSTPASWISSFCSLQGHEYFAEVSEEFIEDDFNLTGLSSLVPLYRESLEMILDVEPDEEDEEPSEEDADEDDSQLGGPPTKRRGERTQTDLETLESQAELLYGLIHQRFITSRQGMQIMYEKYQNNHFGFCPRVYCNATRVLPCGYSDTPGVDTVKLYCPSCMDMYVPPNSRFQTVDGAFFGTTFPTLFFLTFPDIEVSNHPPASANGRDLAAYKPSPSQVKKQKAEAEAAAATGQRLVNGVLENNLAPGLGRGKMYEMKIYGFKVSERAKGGPRMKWLRSRPDDVAVLDEYSRANGEGWASAEEEDEDEGRVEKRRGARRGARRRV</sequence>
<dbReference type="PRINTS" id="PR00472">
    <property type="entry name" value="CASNKINASEII"/>
</dbReference>
<dbReference type="GO" id="GO:0006359">
    <property type="term" value="P:regulation of transcription by RNA polymerase III"/>
    <property type="evidence" value="ECO:0007669"/>
    <property type="project" value="TreeGrafter"/>
</dbReference>
<reference evidence="6 7" key="1">
    <citation type="journal article" date="2018" name="Nat. Ecol. Evol.">
        <title>Pezizomycetes genomes reveal the molecular basis of ectomycorrhizal truffle lifestyle.</title>
        <authorList>
            <person name="Murat C."/>
            <person name="Payen T."/>
            <person name="Noel B."/>
            <person name="Kuo A."/>
            <person name="Morin E."/>
            <person name="Chen J."/>
            <person name="Kohler A."/>
            <person name="Krizsan K."/>
            <person name="Balestrini R."/>
            <person name="Da Silva C."/>
            <person name="Montanini B."/>
            <person name="Hainaut M."/>
            <person name="Levati E."/>
            <person name="Barry K.W."/>
            <person name="Belfiori B."/>
            <person name="Cichocki N."/>
            <person name="Clum A."/>
            <person name="Dockter R.B."/>
            <person name="Fauchery L."/>
            <person name="Guy J."/>
            <person name="Iotti M."/>
            <person name="Le Tacon F."/>
            <person name="Lindquist E.A."/>
            <person name="Lipzen A."/>
            <person name="Malagnac F."/>
            <person name="Mello A."/>
            <person name="Molinier V."/>
            <person name="Miyauchi S."/>
            <person name="Poulain J."/>
            <person name="Riccioni C."/>
            <person name="Rubini A."/>
            <person name="Sitrit Y."/>
            <person name="Splivallo R."/>
            <person name="Traeger S."/>
            <person name="Wang M."/>
            <person name="Zifcakova L."/>
            <person name="Wipf D."/>
            <person name="Zambonelli A."/>
            <person name="Paolocci F."/>
            <person name="Nowrousian M."/>
            <person name="Ottonello S."/>
            <person name="Baldrian P."/>
            <person name="Spatafora J.W."/>
            <person name="Henrissat B."/>
            <person name="Nagy L.G."/>
            <person name="Aury J.M."/>
            <person name="Wincker P."/>
            <person name="Grigoriev I.V."/>
            <person name="Bonfante P."/>
            <person name="Martin F.M."/>
        </authorList>
    </citation>
    <scope>NUCLEOTIDE SEQUENCE [LARGE SCALE GENOMIC DNA]</scope>
    <source>
        <strain evidence="6 7">ATCC MYA-4762</strain>
    </source>
</reference>
<feature type="compositionally biased region" description="Acidic residues" evidence="5">
    <location>
        <begin position="495"/>
        <end position="513"/>
    </location>
</feature>
<accession>A0A3N4LYQ2</accession>
<evidence type="ECO:0000256" key="5">
    <source>
        <dbReference type="SAM" id="MobiDB-lite"/>
    </source>
</evidence>
<feature type="compositionally biased region" description="Acidic residues" evidence="5">
    <location>
        <begin position="419"/>
        <end position="438"/>
    </location>
</feature>
<evidence type="ECO:0000256" key="3">
    <source>
        <dbReference type="ARBA" id="ARBA00062110"/>
    </source>
</evidence>
<protein>
    <recommendedName>
        <fullName evidence="4">Casein kinase II subunit beta</fullName>
        <shortName evidence="4">CK II beta</shortName>
    </recommendedName>
</protein>
<feature type="compositionally biased region" description="Polar residues" evidence="5">
    <location>
        <begin position="16"/>
        <end position="32"/>
    </location>
</feature>
<dbReference type="Proteomes" id="UP000267821">
    <property type="component" value="Unassembled WGS sequence"/>
</dbReference>
<dbReference type="EMBL" id="ML121530">
    <property type="protein sequence ID" value="RPB27930.1"/>
    <property type="molecule type" value="Genomic_DNA"/>
</dbReference>
<feature type="compositionally biased region" description="Polar residues" evidence="5">
    <location>
        <begin position="325"/>
        <end position="342"/>
    </location>
</feature>
<dbReference type="GO" id="GO:0005956">
    <property type="term" value="C:protein kinase CK2 complex"/>
    <property type="evidence" value="ECO:0007669"/>
    <property type="project" value="UniProtKB-UniRule"/>
</dbReference>
<dbReference type="PANTHER" id="PTHR11740:SF0">
    <property type="entry name" value="CASEIN KINASE II SUBUNIT BETA"/>
    <property type="match status" value="1"/>
</dbReference>
<dbReference type="PANTHER" id="PTHR11740">
    <property type="entry name" value="CASEIN KINASE II SUBUNIT BETA"/>
    <property type="match status" value="1"/>
</dbReference>